<evidence type="ECO:0000256" key="7">
    <source>
        <dbReference type="ARBA" id="ARBA00023146"/>
    </source>
</evidence>
<evidence type="ECO:0000256" key="6">
    <source>
        <dbReference type="ARBA" id="ARBA00022917"/>
    </source>
</evidence>
<evidence type="ECO:0000259" key="9">
    <source>
        <dbReference type="Pfam" id="PF00133"/>
    </source>
</evidence>
<evidence type="ECO:0000256" key="1">
    <source>
        <dbReference type="ARBA" id="ARBA00005594"/>
    </source>
</evidence>
<dbReference type="InterPro" id="IPR014729">
    <property type="entry name" value="Rossmann-like_a/b/a_fold"/>
</dbReference>
<evidence type="ECO:0000256" key="2">
    <source>
        <dbReference type="ARBA" id="ARBA00013169"/>
    </source>
</evidence>
<evidence type="ECO:0000313" key="10">
    <source>
        <dbReference type="EMBL" id="KAL3531902.1"/>
    </source>
</evidence>
<evidence type="ECO:0000256" key="4">
    <source>
        <dbReference type="ARBA" id="ARBA00022741"/>
    </source>
</evidence>
<dbReference type="GO" id="GO:0004832">
    <property type="term" value="F:valine-tRNA ligase activity"/>
    <property type="evidence" value="ECO:0007669"/>
    <property type="project" value="UniProtKB-EC"/>
</dbReference>
<keyword evidence="5" id="KW-0067">ATP-binding</keyword>
<dbReference type="GO" id="GO:0005524">
    <property type="term" value="F:ATP binding"/>
    <property type="evidence" value="ECO:0007669"/>
    <property type="project" value="UniProtKB-KW"/>
</dbReference>
<dbReference type="Proteomes" id="UP001630127">
    <property type="component" value="Unassembled WGS sequence"/>
</dbReference>
<comment type="similarity">
    <text evidence="1">Belongs to the class-I aminoacyl-tRNA synthetase family.</text>
</comment>
<organism evidence="10 11">
    <name type="scientific">Cinchona calisaya</name>
    <dbReference type="NCBI Taxonomy" id="153742"/>
    <lineage>
        <taxon>Eukaryota</taxon>
        <taxon>Viridiplantae</taxon>
        <taxon>Streptophyta</taxon>
        <taxon>Embryophyta</taxon>
        <taxon>Tracheophyta</taxon>
        <taxon>Spermatophyta</taxon>
        <taxon>Magnoliopsida</taxon>
        <taxon>eudicotyledons</taxon>
        <taxon>Gunneridae</taxon>
        <taxon>Pentapetalae</taxon>
        <taxon>asterids</taxon>
        <taxon>lamiids</taxon>
        <taxon>Gentianales</taxon>
        <taxon>Rubiaceae</taxon>
        <taxon>Cinchonoideae</taxon>
        <taxon>Cinchoneae</taxon>
        <taxon>Cinchona</taxon>
    </lineage>
</organism>
<gene>
    <name evidence="10" type="ORF">ACH5RR_005423</name>
</gene>
<dbReference type="EMBL" id="JBJUIK010000003">
    <property type="protein sequence ID" value="KAL3531902.1"/>
    <property type="molecule type" value="Genomic_DNA"/>
</dbReference>
<keyword evidence="11" id="KW-1185">Reference proteome</keyword>
<dbReference type="PANTHER" id="PTHR11946:SF109">
    <property type="entry name" value="VALINE--TRNA LIGASE"/>
    <property type="match status" value="1"/>
</dbReference>
<keyword evidence="3" id="KW-0436">Ligase</keyword>
<keyword evidence="4" id="KW-0547">Nucleotide-binding</keyword>
<proteinExistence type="inferred from homology"/>
<dbReference type="InterPro" id="IPR002303">
    <property type="entry name" value="Valyl-tRNA_ligase"/>
</dbReference>
<sequence length="99" mass="11222">MIRDAHRRKMSKSLGNVIDSLEVINGITLKGLHKRLEEGNLDPDELKTAKEGLVKYFPNGISECCADALRFLVSLHSSEELWHLCLLEMIVQGRICQDM</sequence>
<name>A0ABD3AL32_9GENT</name>
<dbReference type="InterPro" id="IPR002300">
    <property type="entry name" value="aa-tRNA-synth_Ia"/>
</dbReference>
<protein>
    <recommendedName>
        <fullName evidence="2">valine--tRNA ligase</fullName>
        <ecNumber evidence="2">6.1.1.9</ecNumber>
    </recommendedName>
    <alternativeName>
        <fullName evidence="8">Valyl-tRNA synthetase</fullName>
    </alternativeName>
</protein>
<dbReference type="Pfam" id="PF00133">
    <property type="entry name" value="tRNA-synt_1"/>
    <property type="match status" value="1"/>
</dbReference>
<dbReference type="AlphaFoldDB" id="A0ABD3AL32"/>
<evidence type="ECO:0000256" key="5">
    <source>
        <dbReference type="ARBA" id="ARBA00022840"/>
    </source>
</evidence>
<dbReference type="Gene3D" id="3.40.50.620">
    <property type="entry name" value="HUPs"/>
    <property type="match status" value="1"/>
</dbReference>
<dbReference type="EC" id="6.1.1.9" evidence="2"/>
<evidence type="ECO:0000256" key="3">
    <source>
        <dbReference type="ARBA" id="ARBA00022598"/>
    </source>
</evidence>
<dbReference type="PANTHER" id="PTHR11946">
    <property type="entry name" value="VALYL-TRNA SYNTHETASES"/>
    <property type="match status" value="1"/>
</dbReference>
<evidence type="ECO:0000256" key="8">
    <source>
        <dbReference type="ARBA" id="ARBA00029936"/>
    </source>
</evidence>
<feature type="domain" description="Aminoacyl-tRNA synthetase class Ia" evidence="9">
    <location>
        <begin position="1"/>
        <end position="77"/>
    </location>
</feature>
<keyword evidence="6" id="KW-0648">Protein biosynthesis</keyword>
<comment type="caution">
    <text evidence="10">The sequence shown here is derived from an EMBL/GenBank/DDBJ whole genome shotgun (WGS) entry which is preliminary data.</text>
</comment>
<dbReference type="GO" id="GO:0006412">
    <property type="term" value="P:translation"/>
    <property type="evidence" value="ECO:0007669"/>
    <property type="project" value="UniProtKB-KW"/>
</dbReference>
<keyword evidence="7" id="KW-0030">Aminoacyl-tRNA synthetase</keyword>
<dbReference type="SUPFAM" id="SSF52374">
    <property type="entry name" value="Nucleotidylyl transferase"/>
    <property type="match status" value="1"/>
</dbReference>
<reference evidence="10 11" key="1">
    <citation type="submission" date="2024-11" db="EMBL/GenBank/DDBJ databases">
        <title>A near-complete genome assembly of Cinchona calisaya.</title>
        <authorList>
            <person name="Lian D.C."/>
            <person name="Zhao X.W."/>
            <person name="Wei L."/>
        </authorList>
    </citation>
    <scope>NUCLEOTIDE SEQUENCE [LARGE SCALE GENOMIC DNA]</scope>
    <source>
        <tissue evidence="10">Nenye</tissue>
    </source>
</reference>
<accession>A0ABD3AL32</accession>
<evidence type="ECO:0000313" key="11">
    <source>
        <dbReference type="Proteomes" id="UP001630127"/>
    </source>
</evidence>